<evidence type="ECO:0000313" key="1">
    <source>
        <dbReference type="EMBL" id="MBM7715310.1"/>
    </source>
</evidence>
<reference evidence="1 2" key="1">
    <citation type="submission" date="2021-01" db="EMBL/GenBank/DDBJ databases">
        <title>Genomic Encyclopedia of Type Strains, Phase IV (KMG-IV): sequencing the most valuable type-strain genomes for metagenomic binning, comparative biology and taxonomic classification.</title>
        <authorList>
            <person name="Goeker M."/>
        </authorList>
    </citation>
    <scope>NUCLEOTIDE SEQUENCE [LARGE SCALE GENOMIC DNA]</scope>
    <source>
        <strain evidence="1 2">DSM 105453</strain>
    </source>
</reference>
<sequence length="59" mass="6930">MEDNHKQMLNCLVQVHQTLSICSKCYECCNEEEKTLYGELSEDAARMIKKIKNHMSNHE</sequence>
<gene>
    <name evidence="1" type="ORF">JOC94_002297</name>
</gene>
<comment type="caution">
    <text evidence="1">The sequence shown here is derived from an EMBL/GenBank/DDBJ whole genome shotgun (WGS) entry which is preliminary data.</text>
</comment>
<accession>A0ABS2R7G4</accession>
<protein>
    <submittedName>
        <fullName evidence="1">Uncharacterized protein</fullName>
    </submittedName>
</protein>
<keyword evidence="2" id="KW-1185">Reference proteome</keyword>
<proteinExistence type="predicted"/>
<dbReference type="Proteomes" id="UP000823485">
    <property type="component" value="Unassembled WGS sequence"/>
</dbReference>
<name>A0ABS2R7G4_9BACI</name>
<organism evidence="1 2">
    <name type="scientific">Siminovitchia thermophila</name>
    <dbReference type="NCBI Taxonomy" id="1245522"/>
    <lineage>
        <taxon>Bacteria</taxon>
        <taxon>Bacillati</taxon>
        <taxon>Bacillota</taxon>
        <taxon>Bacilli</taxon>
        <taxon>Bacillales</taxon>
        <taxon>Bacillaceae</taxon>
        <taxon>Siminovitchia</taxon>
    </lineage>
</organism>
<dbReference type="RefSeq" id="WP_205179325.1">
    <property type="nucleotide sequence ID" value="NZ_JAFBFH010000014.1"/>
</dbReference>
<dbReference type="EMBL" id="JAFBFH010000014">
    <property type="protein sequence ID" value="MBM7715310.1"/>
    <property type="molecule type" value="Genomic_DNA"/>
</dbReference>
<evidence type="ECO:0000313" key="2">
    <source>
        <dbReference type="Proteomes" id="UP000823485"/>
    </source>
</evidence>